<dbReference type="STRING" id="742727.HMPREF9447_04027"/>
<dbReference type="RefSeq" id="WP_009131547.1">
    <property type="nucleotide sequence ID" value="NZ_JH992944.1"/>
</dbReference>
<evidence type="ECO:0000313" key="2">
    <source>
        <dbReference type="Proteomes" id="UP000009872"/>
    </source>
</evidence>
<proteinExistence type="predicted"/>
<dbReference type="EMBL" id="ADLF01000018">
    <property type="protein sequence ID" value="EKU88709.1"/>
    <property type="molecule type" value="Genomic_DNA"/>
</dbReference>
<organism evidence="1 2">
    <name type="scientific">Bacteroides oleiciplenus YIT 12058</name>
    <dbReference type="NCBI Taxonomy" id="742727"/>
    <lineage>
        <taxon>Bacteria</taxon>
        <taxon>Pseudomonadati</taxon>
        <taxon>Bacteroidota</taxon>
        <taxon>Bacteroidia</taxon>
        <taxon>Bacteroidales</taxon>
        <taxon>Bacteroidaceae</taxon>
        <taxon>Bacteroides</taxon>
    </lineage>
</organism>
<gene>
    <name evidence="1" type="ORF">HMPREF9447_04027</name>
</gene>
<dbReference type="Proteomes" id="UP000009872">
    <property type="component" value="Unassembled WGS sequence"/>
</dbReference>
<accession>K9DUV3</accession>
<sequence>MATIYKITGGGQRVQQNAQMGLDTEYIKVENSDWVEKCGCDGQDFATNIIWCTNLETLQRWANTWAGCKVRLVEATDKKSDM</sequence>
<protein>
    <submittedName>
        <fullName evidence="1">Uncharacterized protein</fullName>
    </submittedName>
</protein>
<reference evidence="1 2" key="1">
    <citation type="submission" date="2012-09" db="EMBL/GenBank/DDBJ databases">
        <title>The Genome Sequence of Bacteroides oleiciplenus YIT 12058.</title>
        <authorList>
            <consortium name="The Broad Institute Genome Sequencing Platform"/>
            <person name="Earl A."/>
            <person name="Ward D."/>
            <person name="Feldgarden M."/>
            <person name="Gevers D."/>
            <person name="Morotomi M."/>
            <person name="Walker B."/>
            <person name="Young S.K."/>
            <person name="Zeng Q."/>
            <person name="Gargeya S."/>
            <person name="Fitzgerald M."/>
            <person name="Haas B."/>
            <person name="Abouelleil A."/>
            <person name="Alvarado L."/>
            <person name="Arachchi H.M."/>
            <person name="Berlin A.M."/>
            <person name="Chapman S.B."/>
            <person name="Goldberg J."/>
            <person name="Griggs A."/>
            <person name="Gujja S."/>
            <person name="Hansen M."/>
            <person name="Howarth C."/>
            <person name="Imamovic A."/>
            <person name="Larimer J."/>
            <person name="McCowen C."/>
            <person name="Montmayeur A."/>
            <person name="Murphy C."/>
            <person name="Neiman D."/>
            <person name="Pearson M."/>
            <person name="Priest M."/>
            <person name="Roberts A."/>
            <person name="Saif S."/>
            <person name="Shea T."/>
            <person name="Sisk P."/>
            <person name="Sykes S."/>
            <person name="Wortman J."/>
            <person name="Nusbaum C."/>
            <person name="Birren B."/>
        </authorList>
    </citation>
    <scope>NUCLEOTIDE SEQUENCE [LARGE SCALE GENOMIC DNA]</scope>
    <source>
        <strain evidence="1 2">YIT 12058</strain>
    </source>
</reference>
<evidence type="ECO:0000313" key="1">
    <source>
        <dbReference type="EMBL" id="EKU88709.1"/>
    </source>
</evidence>
<dbReference type="PATRIC" id="fig|742727.4.peg.4106"/>
<dbReference type="AlphaFoldDB" id="K9DUV3"/>
<dbReference type="OrthoDB" id="1049366at2"/>
<comment type="caution">
    <text evidence="1">The sequence shown here is derived from an EMBL/GenBank/DDBJ whole genome shotgun (WGS) entry which is preliminary data.</text>
</comment>
<dbReference type="HOGENOM" id="CLU_2551281_0_0_10"/>
<keyword evidence="2" id="KW-1185">Reference proteome</keyword>
<name>K9DUV3_9BACE</name>